<accession>A0AAJ0C9Q1</accession>
<feature type="compositionally biased region" description="Basic and acidic residues" evidence="1">
    <location>
        <begin position="110"/>
        <end position="133"/>
    </location>
</feature>
<organism evidence="3 4">
    <name type="scientific">Phialemonium atrogriseum</name>
    <dbReference type="NCBI Taxonomy" id="1093897"/>
    <lineage>
        <taxon>Eukaryota</taxon>
        <taxon>Fungi</taxon>
        <taxon>Dikarya</taxon>
        <taxon>Ascomycota</taxon>
        <taxon>Pezizomycotina</taxon>
        <taxon>Sordariomycetes</taxon>
        <taxon>Sordariomycetidae</taxon>
        <taxon>Cephalothecales</taxon>
        <taxon>Cephalothecaceae</taxon>
        <taxon>Phialemonium</taxon>
    </lineage>
</organism>
<evidence type="ECO:0000259" key="2">
    <source>
        <dbReference type="Pfam" id="PF13902"/>
    </source>
</evidence>
<evidence type="ECO:0000313" key="3">
    <source>
        <dbReference type="EMBL" id="KAK1771513.1"/>
    </source>
</evidence>
<feature type="domain" description="R3H-associated N-terminal" evidence="2">
    <location>
        <begin position="107"/>
        <end position="219"/>
    </location>
</feature>
<proteinExistence type="predicted"/>
<protein>
    <submittedName>
        <fullName evidence="3">R3H-associated N-terminal domain-containing protein</fullName>
    </submittedName>
</protein>
<dbReference type="GeneID" id="85313612"/>
<dbReference type="Proteomes" id="UP001244011">
    <property type="component" value="Unassembled WGS sequence"/>
</dbReference>
<feature type="region of interest" description="Disordered" evidence="1">
    <location>
        <begin position="183"/>
        <end position="207"/>
    </location>
</feature>
<evidence type="ECO:0000313" key="4">
    <source>
        <dbReference type="Proteomes" id="UP001244011"/>
    </source>
</evidence>
<dbReference type="AlphaFoldDB" id="A0AAJ0C9Q1"/>
<reference evidence="3" key="1">
    <citation type="submission" date="2023-06" db="EMBL/GenBank/DDBJ databases">
        <title>Genome-scale phylogeny and comparative genomics of the fungal order Sordariales.</title>
        <authorList>
            <consortium name="Lawrence Berkeley National Laboratory"/>
            <person name="Hensen N."/>
            <person name="Bonometti L."/>
            <person name="Westerberg I."/>
            <person name="Brannstrom I.O."/>
            <person name="Guillou S."/>
            <person name="Cros-Aarteil S."/>
            <person name="Calhoun S."/>
            <person name="Haridas S."/>
            <person name="Kuo A."/>
            <person name="Mondo S."/>
            <person name="Pangilinan J."/>
            <person name="Riley R."/>
            <person name="Labutti K."/>
            <person name="Andreopoulos B."/>
            <person name="Lipzen A."/>
            <person name="Chen C."/>
            <person name="Yanf M."/>
            <person name="Daum C."/>
            <person name="Ng V."/>
            <person name="Clum A."/>
            <person name="Steindorff A."/>
            <person name="Ohm R."/>
            <person name="Martin F."/>
            <person name="Silar P."/>
            <person name="Natvig D."/>
            <person name="Lalanne C."/>
            <person name="Gautier V."/>
            <person name="Ament-Velasquez S.L."/>
            <person name="Kruys A."/>
            <person name="Hutchinson M.I."/>
            <person name="Powell A.J."/>
            <person name="Barry K."/>
            <person name="Miller A.N."/>
            <person name="Grigoriev I.V."/>
            <person name="Debuchy R."/>
            <person name="Gladieux P."/>
            <person name="Thoren M.H."/>
            <person name="Johannesson H."/>
        </authorList>
    </citation>
    <scope>NUCLEOTIDE SEQUENCE</scope>
    <source>
        <strain evidence="3">8032-3</strain>
    </source>
</reference>
<gene>
    <name evidence="3" type="ORF">QBC33DRAFT_565670</name>
</gene>
<dbReference type="Pfam" id="PF13902">
    <property type="entry name" value="R3H-assoc"/>
    <property type="match status" value="1"/>
</dbReference>
<feature type="region of interest" description="Disordered" evidence="1">
    <location>
        <begin position="62"/>
        <end position="133"/>
    </location>
</feature>
<sequence length="371" mass="39949">MTIYSAVPPPPESPPAATASNVHHKHQLSNASTATVDIEAWTVSALEALSVSPIARGTGNPLSIPLDGHGNSQPPITSAGDAAPRMKLRNVTLDVDTGGATITPPRRPPSRRDSMHRRDALLKGKEGSRQRRRWENDRLVHIPNVEPPLPADWNVGPTHPVHHVPYQLAQFWDKGLRERVEERKAAFSSRRRAGTGAGSTGAAAAAGRVPRDLRATAKRTPAVKGWLRVLEEPVRRFMVERGVAVECASASAAAAAAAAAEEARGLEDNADSDDEQIVFVGRNRGSRGGGRKAAPGGGDVGQVMLLDLPCDDESAAFKRWLTHSISGYYGLESTSVSIGSPARRVVYIGIKHLRRSLPARLELPRPLWELF</sequence>
<name>A0AAJ0C9Q1_9PEZI</name>
<feature type="region of interest" description="Disordered" evidence="1">
    <location>
        <begin position="1"/>
        <end position="28"/>
    </location>
</feature>
<dbReference type="InterPro" id="IPR025952">
    <property type="entry name" value="R3H-assoc_dom"/>
</dbReference>
<dbReference type="RefSeq" id="XP_060287726.1">
    <property type="nucleotide sequence ID" value="XM_060430425.1"/>
</dbReference>
<dbReference type="EMBL" id="MU838998">
    <property type="protein sequence ID" value="KAK1771513.1"/>
    <property type="molecule type" value="Genomic_DNA"/>
</dbReference>
<keyword evidence="4" id="KW-1185">Reference proteome</keyword>
<evidence type="ECO:0000256" key="1">
    <source>
        <dbReference type="SAM" id="MobiDB-lite"/>
    </source>
</evidence>
<comment type="caution">
    <text evidence="3">The sequence shown here is derived from an EMBL/GenBank/DDBJ whole genome shotgun (WGS) entry which is preliminary data.</text>
</comment>